<dbReference type="PANTHER" id="PTHR37810">
    <property type="entry name" value="IMMUNITY PROTEIN SDPI"/>
    <property type="match status" value="1"/>
</dbReference>
<evidence type="ECO:0000313" key="3">
    <source>
        <dbReference type="EMBL" id="KYD05893.1"/>
    </source>
</evidence>
<dbReference type="InterPro" id="IPR025962">
    <property type="entry name" value="SdpI/YhfL"/>
</dbReference>
<dbReference type="Pfam" id="PF07853">
    <property type="entry name" value="DUF1648"/>
    <property type="match status" value="1"/>
</dbReference>
<feature type="transmembrane region" description="Helical" evidence="1">
    <location>
        <begin position="185"/>
        <end position="203"/>
    </location>
</feature>
<feature type="transmembrane region" description="Helical" evidence="1">
    <location>
        <begin position="5"/>
        <end position="26"/>
    </location>
</feature>
<feature type="transmembrane region" description="Helical" evidence="1">
    <location>
        <begin position="86"/>
        <end position="106"/>
    </location>
</feature>
<name>A0A150L0Q2_9BACI</name>
<proteinExistence type="predicted"/>
<dbReference type="STRING" id="46224.B4102_3066"/>
<sequence length="211" mass="24473">MKKHFFPLLIIVLSVIVWLIAFPHLPSQIATHWDFSGNVNGYSTKLGAMMTMVGLLIFLYIMFLFLPKVDPKKENYKYFTRSYRIIINSLLFIFFILNLLIIFYSLGYPIPMSSLGSFIVGAIFIILGNFLQTVRTNFFIGIRTPWTLSNDTVWRKTHRFGGKIMFIAGIIMMLSTFIPAGWREAIVIISIIVSVVLPIYYSYRVFKQENR</sequence>
<dbReference type="InterPro" id="IPR026272">
    <property type="entry name" value="SdpI"/>
</dbReference>
<dbReference type="PIRSF" id="PIRSF038959">
    <property type="entry name" value="SdpI"/>
    <property type="match status" value="1"/>
</dbReference>
<keyword evidence="4" id="KW-1185">Reference proteome</keyword>
<keyword evidence="1" id="KW-0472">Membrane</keyword>
<evidence type="ECO:0000259" key="2">
    <source>
        <dbReference type="Pfam" id="PF07853"/>
    </source>
</evidence>
<dbReference type="EMBL" id="LQYN01000053">
    <property type="protein sequence ID" value="KYD05893.1"/>
    <property type="molecule type" value="Genomic_DNA"/>
</dbReference>
<dbReference type="GO" id="GO:0009636">
    <property type="term" value="P:response to toxic substance"/>
    <property type="evidence" value="ECO:0007669"/>
    <property type="project" value="TreeGrafter"/>
</dbReference>
<feature type="transmembrane region" description="Helical" evidence="1">
    <location>
        <begin position="160"/>
        <end position="179"/>
    </location>
</feature>
<dbReference type="AlphaFoldDB" id="A0A150L0Q2"/>
<evidence type="ECO:0000256" key="1">
    <source>
        <dbReference type="SAM" id="Phobius"/>
    </source>
</evidence>
<protein>
    <recommendedName>
        <fullName evidence="2">DUF1648 domain-containing protein</fullName>
    </recommendedName>
</protein>
<evidence type="ECO:0000313" key="4">
    <source>
        <dbReference type="Proteomes" id="UP000075666"/>
    </source>
</evidence>
<gene>
    <name evidence="3" type="ORF">B4102_3066</name>
</gene>
<feature type="domain" description="DUF1648" evidence="2">
    <location>
        <begin position="9"/>
        <end position="56"/>
    </location>
</feature>
<comment type="caution">
    <text evidence="3">The sequence shown here is derived from an EMBL/GenBank/DDBJ whole genome shotgun (WGS) entry which is preliminary data.</text>
</comment>
<accession>A0A150L0Q2</accession>
<dbReference type="OrthoDB" id="9808690at2"/>
<feature type="transmembrane region" description="Helical" evidence="1">
    <location>
        <begin position="118"/>
        <end position="140"/>
    </location>
</feature>
<feature type="transmembrane region" description="Helical" evidence="1">
    <location>
        <begin position="46"/>
        <end position="66"/>
    </location>
</feature>
<dbReference type="PATRIC" id="fig|46224.3.peg.3036"/>
<keyword evidence="1" id="KW-0812">Transmembrane</keyword>
<dbReference type="PANTHER" id="PTHR37810:SF5">
    <property type="entry name" value="IMMUNITY PROTEIN SDPI"/>
    <property type="match status" value="1"/>
</dbReference>
<keyword evidence="1" id="KW-1133">Transmembrane helix</keyword>
<organism evidence="3 4">
    <name type="scientific">Heyndrickxia sporothermodurans</name>
    <dbReference type="NCBI Taxonomy" id="46224"/>
    <lineage>
        <taxon>Bacteria</taxon>
        <taxon>Bacillati</taxon>
        <taxon>Bacillota</taxon>
        <taxon>Bacilli</taxon>
        <taxon>Bacillales</taxon>
        <taxon>Bacillaceae</taxon>
        <taxon>Heyndrickxia</taxon>
    </lineage>
</organism>
<dbReference type="RefSeq" id="WP_066231479.1">
    <property type="nucleotide sequence ID" value="NZ_LQYN01000053.1"/>
</dbReference>
<dbReference type="Pfam" id="PF13630">
    <property type="entry name" value="SdpI"/>
    <property type="match status" value="1"/>
</dbReference>
<dbReference type="Proteomes" id="UP000075666">
    <property type="component" value="Unassembled WGS sequence"/>
</dbReference>
<dbReference type="InterPro" id="IPR012867">
    <property type="entry name" value="DUF1648"/>
</dbReference>
<reference evidence="3 4" key="1">
    <citation type="submission" date="2016-01" db="EMBL/GenBank/DDBJ databases">
        <title>Genome Sequences of Twelve Sporeforming Bacillus Species Isolated from Foods.</title>
        <authorList>
            <person name="Berendsen E.M."/>
            <person name="Wells-Bennik M.H."/>
            <person name="Krawcyk A.O."/>
            <person name="De Jong A."/>
            <person name="Holsappel S."/>
            <person name="Eijlander R.T."/>
            <person name="Kuipers O.P."/>
        </authorList>
    </citation>
    <scope>NUCLEOTIDE SEQUENCE [LARGE SCALE GENOMIC DNA]</scope>
    <source>
        <strain evidence="3 4">B4102</strain>
    </source>
</reference>